<dbReference type="PROSITE" id="PS50948">
    <property type="entry name" value="PAN"/>
    <property type="match status" value="1"/>
</dbReference>
<dbReference type="Proteomes" id="UP000887568">
    <property type="component" value="Unplaced"/>
</dbReference>
<evidence type="ECO:0000259" key="2">
    <source>
        <dbReference type="PROSITE" id="PS50948"/>
    </source>
</evidence>
<evidence type="ECO:0000256" key="1">
    <source>
        <dbReference type="ARBA" id="ARBA00023157"/>
    </source>
</evidence>
<accession>A0A913ZRH3</accession>
<dbReference type="Pfam" id="PF00147">
    <property type="entry name" value="Fibrinogen_C"/>
    <property type="match status" value="2"/>
</dbReference>
<name>A0A913ZRH3_PATMI</name>
<dbReference type="PANTHER" id="PTHR19143">
    <property type="entry name" value="FIBRINOGEN/TENASCIN/ANGIOPOEITIN"/>
    <property type="match status" value="1"/>
</dbReference>
<dbReference type="PROSITE" id="PS51406">
    <property type="entry name" value="FIBRINOGEN_C_2"/>
    <property type="match status" value="2"/>
</dbReference>
<dbReference type="SMART" id="SM00473">
    <property type="entry name" value="PAN_AP"/>
    <property type="match status" value="1"/>
</dbReference>
<dbReference type="Pfam" id="PF00024">
    <property type="entry name" value="PAN_1"/>
    <property type="match status" value="1"/>
</dbReference>
<dbReference type="InterPro" id="IPR003609">
    <property type="entry name" value="Pan_app"/>
</dbReference>
<dbReference type="Gene3D" id="3.90.215.10">
    <property type="entry name" value="Gamma Fibrinogen, chain A, domain 1"/>
    <property type="match status" value="2"/>
</dbReference>
<dbReference type="InterPro" id="IPR036056">
    <property type="entry name" value="Fibrinogen-like_C"/>
</dbReference>
<proteinExistence type="predicted"/>
<protein>
    <recommendedName>
        <fullName evidence="6">Fibrinogen C-terminal domain-containing protein</fullName>
    </recommendedName>
</protein>
<organism evidence="4 5">
    <name type="scientific">Patiria miniata</name>
    <name type="common">Bat star</name>
    <name type="synonym">Asterina miniata</name>
    <dbReference type="NCBI Taxonomy" id="46514"/>
    <lineage>
        <taxon>Eukaryota</taxon>
        <taxon>Metazoa</taxon>
        <taxon>Echinodermata</taxon>
        <taxon>Eleutherozoa</taxon>
        <taxon>Asterozoa</taxon>
        <taxon>Asteroidea</taxon>
        <taxon>Valvatacea</taxon>
        <taxon>Valvatida</taxon>
        <taxon>Asterinidae</taxon>
        <taxon>Patiria</taxon>
    </lineage>
</organism>
<feature type="domain" description="Apple" evidence="2">
    <location>
        <begin position="238"/>
        <end position="321"/>
    </location>
</feature>
<dbReference type="EnsemblMetazoa" id="XM_038198071.1">
    <property type="protein sequence ID" value="XP_038053999.1"/>
    <property type="gene ID" value="LOC119726417"/>
</dbReference>
<sequence>MDERCKSFNFNDCNKKCELNFATRREHPKDFNATQGSVYFDADEDTPLYSLDDSSFSYYQSCKRFLDAGYRSSGIYTIYPEGFGNCGLRVYCDMETDGGGWIVFQRRQDGSVDFWRNWTEYQSGFGDLPSEFWLGNDNLVTLTSDDSQGTWELRVDLGDWENKTVWAKYTDFKLSPGEYRLNYDFYDISSTAGDSLAESKGFPFTTKDKDNDVYDRNCAYIHKGAWWFAKSVIAGLRCNSFAAQQYAFYNAENRALERFVYVDKSVRSPVICGRECSMDDRCKSFNYNDCSEKCELNLATRREHPEDFNATQGSVYFDADEDTPLYSLADHSFSYYQSCKRLLDAGYRSSGIYTIYPEGFGNGGLRVYCDMETDGGGWIVFQRRQDGSVDFWRNWDEYQSGFGNMSGEFWLGNDNLVTLTSDNSQGTWELRVDLGDWEDNTVWAKYTDFKLSPGEYRLNYDFYDISSTAGDSMRISKGLPFSTKDKDNDIWERNCADIHKGAWWFNACMSCHLNGIYYPEQIPGNDWGIYWYRWKYTTEYSLKKCSMKIREI</sequence>
<evidence type="ECO:0000313" key="4">
    <source>
        <dbReference type="EnsemblMetazoa" id="XP_038053999.1"/>
    </source>
</evidence>
<dbReference type="Gene3D" id="3.50.4.10">
    <property type="entry name" value="Hepatocyte Growth Factor"/>
    <property type="match status" value="1"/>
</dbReference>
<dbReference type="SUPFAM" id="SSF57414">
    <property type="entry name" value="Hairpin loop containing domain-like"/>
    <property type="match status" value="1"/>
</dbReference>
<dbReference type="CDD" id="cd00087">
    <property type="entry name" value="FReD"/>
    <property type="match status" value="2"/>
</dbReference>
<reference evidence="4" key="1">
    <citation type="submission" date="2022-11" db="UniProtKB">
        <authorList>
            <consortium name="EnsemblMetazoa"/>
        </authorList>
    </citation>
    <scope>IDENTIFICATION</scope>
</reference>
<dbReference type="NCBIfam" id="NF040941">
    <property type="entry name" value="GGGWT_bact"/>
    <property type="match status" value="2"/>
</dbReference>
<dbReference type="SUPFAM" id="SSF56496">
    <property type="entry name" value="Fibrinogen C-terminal domain-like"/>
    <property type="match status" value="2"/>
</dbReference>
<evidence type="ECO:0000313" key="5">
    <source>
        <dbReference type="Proteomes" id="UP000887568"/>
    </source>
</evidence>
<dbReference type="PANTHER" id="PTHR19143:SF458">
    <property type="entry name" value="FIBRINOGEN C-TERMINAL DOMAIN-CONTAINING PROTEIN-RELATED"/>
    <property type="match status" value="1"/>
</dbReference>
<dbReference type="RefSeq" id="XP_038053999.1">
    <property type="nucleotide sequence ID" value="XM_038198071.1"/>
</dbReference>
<dbReference type="InterPro" id="IPR050373">
    <property type="entry name" value="Fibrinogen_C-term_domain"/>
</dbReference>
<dbReference type="OMA" id="DNDIWAT"/>
<dbReference type="GeneID" id="119726417"/>
<dbReference type="GO" id="GO:0005615">
    <property type="term" value="C:extracellular space"/>
    <property type="evidence" value="ECO:0007669"/>
    <property type="project" value="TreeGrafter"/>
</dbReference>
<keyword evidence="5" id="KW-1185">Reference proteome</keyword>
<feature type="domain" description="Fibrinogen C-terminal" evidence="3">
    <location>
        <begin position="330"/>
        <end position="552"/>
    </location>
</feature>
<dbReference type="AlphaFoldDB" id="A0A913ZRH3"/>
<feature type="domain" description="Fibrinogen C-terminal" evidence="3">
    <location>
        <begin position="53"/>
        <end position="238"/>
    </location>
</feature>
<dbReference type="InterPro" id="IPR014716">
    <property type="entry name" value="Fibrinogen_a/b/g_C_1"/>
</dbReference>
<keyword evidence="1" id="KW-1015">Disulfide bond</keyword>
<evidence type="ECO:0008006" key="6">
    <source>
        <dbReference type="Google" id="ProtNLM"/>
    </source>
</evidence>
<evidence type="ECO:0000259" key="3">
    <source>
        <dbReference type="PROSITE" id="PS51406"/>
    </source>
</evidence>
<dbReference type="OrthoDB" id="6145874at2759"/>
<dbReference type="FunFam" id="3.90.215.10:FF:000001">
    <property type="entry name" value="Tenascin isoform 1"/>
    <property type="match status" value="1"/>
</dbReference>
<dbReference type="Gene3D" id="4.10.530.10">
    <property type="entry name" value="Gamma-fibrinogen Carboxyl Terminal Fragment, domain 2"/>
    <property type="match status" value="1"/>
</dbReference>
<dbReference type="SMART" id="SM00186">
    <property type="entry name" value="FBG"/>
    <property type="match status" value="2"/>
</dbReference>
<dbReference type="InterPro" id="IPR002181">
    <property type="entry name" value="Fibrinogen_a/b/g_C_dom"/>
</dbReference>